<gene>
    <name evidence="2" type="ORF">Dda_7295</name>
</gene>
<accession>A0AAD6IRZ6</accession>
<reference evidence="2" key="1">
    <citation type="submission" date="2023-01" db="EMBL/GenBank/DDBJ databases">
        <title>The chitinases involved in constricting ring structure development in the nematode-trapping fungus Drechslerella dactyloides.</title>
        <authorList>
            <person name="Wang R."/>
            <person name="Zhang L."/>
            <person name="Tang P."/>
            <person name="Li S."/>
            <person name="Liang L."/>
        </authorList>
    </citation>
    <scope>NUCLEOTIDE SEQUENCE</scope>
    <source>
        <strain evidence="2">YMF1.00031</strain>
    </source>
</reference>
<feature type="compositionally biased region" description="Polar residues" evidence="1">
    <location>
        <begin position="1"/>
        <end position="10"/>
    </location>
</feature>
<organism evidence="2 3">
    <name type="scientific">Drechslerella dactyloides</name>
    <name type="common">Nematode-trapping fungus</name>
    <name type="synonym">Arthrobotrys dactyloides</name>
    <dbReference type="NCBI Taxonomy" id="74499"/>
    <lineage>
        <taxon>Eukaryota</taxon>
        <taxon>Fungi</taxon>
        <taxon>Dikarya</taxon>
        <taxon>Ascomycota</taxon>
        <taxon>Pezizomycotina</taxon>
        <taxon>Orbiliomycetes</taxon>
        <taxon>Orbiliales</taxon>
        <taxon>Orbiliaceae</taxon>
        <taxon>Drechslerella</taxon>
    </lineage>
</organism>
<feature type="compositionally biased region" description="Gly residues" evidence="1">
    <location>
        <begin position="42"/>
        <end position="53"/>
    </location>
</feature>
<proteinExistence type="predicted"/>
<protein>
    <submittedName>
        <fullName evidence="2">Uncharacterized protein</fullName>
    </submittedName>
</protein>
<evidence type="ECO:0000313" key="3">
    <source>
        <dbReference type="Proteomes" id="UP001221413"/>
    </source>
</evidence>
<dbReference type="Proteomes" id="UP001221413">
    <property type="component" value="Unassembled WGS sequence"/>
</dbReference>
<sequence>MWGRSTSESSLPLFPHASVNATARQPWRDDAAAYGRGDIKGTAGGYKYRGGGTVEELERGRTAARSRSLSPPDEQ</sequence>
<feature type="region of interest" description="Disordered" evidence="1">
    <location>
        <begin position="1"/>
        <end position="75"/>
    </location>
</feature>
<keyword evidence="3" id="KW-1185">Reference proteome</keyword>
<dbReference type="AlphaFoldDB" id="A0AAD6IRZ6"/>
<evidence type="ECO:0000256" key="1">
    <source>
        <dbReference type="SAM" id="MobiDB-lite"/>
    </source>
</evidence>
<name>A0AAD6IRZ6_DREDA</name>
<evidence type="ECO:0000313" key="2">
    <source>
        <dbReference type="EMBL" id="KAJ6257510.1"/>
    </source>
</evidence>
<comment type="caution">
    <text evidence="2">The sequence shown here is derived from an EMBL/GenBank/DDBJ whole genome shotgun (WGS) entry which is preliminary data.</text>
</comment>
<dbReference type="EMBL" id="JAQGDS010000010">
    <property type="protein sequence ID" value="KAJ6257510.1"/>
    <property type="molecule type" value="Genomic_DNA"/>
</dbReference>